<keyword evidence="3" id="KW-1185">Reference proteome</keyword>
<evidence type="ECO:0000259" key="1">
    <source>
        <dbReference type="Pfam" id="PF01636"/>
    </source>
</evidence>
<dbReference type="CDD" id="cd05154">
    <property type="entry name" value="ACAD10_11_N-like"/>
    <property type="match status" value="1"/>
</dbReference>
<dbReference type="Proteomes" id="UP000053201">
    <property type="component" value="Unassembled WGS sequence"/>
</dbReference>
<dbReference type="Pfam" id="PF01636">
    <property type="entry name" value="APH"/>
    <property type="match status" value="1"/>
</dbReference>
<dbReference type="PANTHER" id="PTHR47829">
    <property type="entry name" value="HYDROLASE, PUTATIVE (AFU_ORTHOLOGUE AFUA_1G12880)-RELATED"/>
    <property type="match status" value="1"/>
</dbReference>
<dbReference type="InterPro" id="IPR052898">
    <property type="entry name" value="ACAD10-like"/>
</dbReference>
<reference evidence="2 3" key="1">
    <citation type="submission" date="2009-08" db="EMBL/GenBank/DDBJ databases">
        <title>The Genome Sequence of Spizellomyces punctatus strain DAOM BR117.</title>
        <authorList>
            <consortium name="The Broad Institute Genome Sequencing Platform"/>
            <person name="Russ C."/>
            <person name="Cuomo C."/>
            <person name="Shea T."/>
            <person name="Young S.K."/>
            <person name="Zeng Q."/>
            <person name="Koehrsen M."/>
            <person name="Haas B."/>
            <person name="Borodovsky M."/>
            <person name="Guigo R."/>
            <person name="Alvarado L."/>
            <person name="Berlin A."/>
            <person name="Bochicchio J."/>
            <person name="Borenstein D."/>
            <person name="Chapman S."/>
            <person name="Chen Z."/>
            <person name="Engels R."/>
            <person name="Freedman E."/>
            <person name="Gellesch M."/>
            <person name="Goldberg J."/>
            <person name="Griggs A."/>
            <person name="Gujja S."/>
            <person name="Heiman D."/>
            <person name="Hepburn T."/>
            <person name="Howarth C."/>
            <person name="Jen D."/>
            <person name="Larson L."/>
            <person name="Lewis B."/>
            <person name="Mehta T."/>
            <person name="Park D."/>
            <person name="Pearson M."/>
            <person name="Roberts A."/>
            <person name="Saif S."/>
            <person name="Shenoy N."/>
            <person name="Sisk P."/>
            <person name="Stolte C."/>
            <person name="Sykes S."/>
            <person name="Thomson T."/>
            <person name="Walk T."/>
            <person name="White J."/>
            <person name="Yandava C."/>
            <person name="Burger G."/>
            <person name="Gray M.W."/>
            <person name="Holland P.W.H."/>
            <person name="King N."/>
            <person name="Lang F.B.F."/>
            <person name="Roger A.J."/>
            <person name="Ruiz-Trillo I."/>
            <person name="Lander E."/>
            <person name="Nusbaum C."/>
        </authorList>
    </citation>
    <scope>NUCLEOTIDE SEQUENCE [LARGE SCALE GENOMIC DNA]</scope>
    <source>
        <strain evidence="2 3">DAOM BR117</strain>
    </source>
</reference>
<gene>
    <name evidence="2" type="ORF">SPPG_05002</name>
</gene>
<feature type="domain" description="Aminoglycoside phosphotransferase" evidence="1">
    <location>
        <begin position="44"/>
        <end position="274"/>
    </location>
</feature>
<dbReference type="OMA" id="RAFYVME"/>
<dbReference type="InParanoid" id="A0A0L0HDU4"/>
<evidence type="ECO:0000313" key="2">
    <source>
        <dbReference type="EMBL" id="KNC99615.1"/>
    </source>
</evidence>
<dbReference type="EMBL" id="KQ257457">
    <property type="protein sequence ID" value="KNC99615.1"/>
    <property type="molecule type" value="Genomic_DNA"/>
</dbReference>
<protein>
    <recommendedName>
        <fullName evidence="1">Aminoglycoside phosphotransferase domain-containing protein</fullName>
    </recommendedName>
</protein>
<dbReference type="InterPro" id="IPR041726">
    <property type="entry name" value="ACAD10_11_N"/>
</dbReference>
<evidence type="ECO:0000313" key="3">
    <source>
        <dbReference type="Proteomes" id="UP000053201"/>
    </source>
</evidence>
<dbReference type="SUPFAM" id="SSF56112">
    <property type="entry name" value="Protein kinase-like (PK-like)"/>
    <property type="match status" value="1"/>
</dbReference>
<sequence length="381" mass="42623">MFNQPGNEHGQGTSAVREGMQIDVGKLTAYLQKHMPEGFRAPLEVRQFQLGQSNPTYFLKDANSTRYVLRKKPPGTLISQTAHAVEREYKVLHALGTRTNVPVPKVYVLCEDKEILGTPFYVMEFLEGRIFSDNLLSTVPKQDRRAYYFSIIDTLARLHKAPFREIGLENYGKAGGFYERQIRRLLQVSNAQASVTDEAGEAVGPLYKLSSSIEWFKKNMVADEVTICHGDFKLDNVVFHPTQSTVIGLLDWELSTIGHPLSDLANLLLPFYTPGVFPEGMAVMEMKRPLDIPEAEELVQEYCRLTGRQYPIPKWDFCVAFAFFRLAVIAQGIAARIKRKQASSANARQAAKLFQPCAHRVADIAAGGRLTGAVNPNASKL</sequence>
<organism evidence="2 3">
    <name type="scientific">Spizellomyces punctatus (strain DAOM BR117)</name>
    <dbReference type="NCBI Taxonomy" id="645134"/>
    <lineage>
        <taxon>Eukaryota</taxon>
        <taxon>Fungi</taxon>
        <taxon>Fungi incertae sedis</taxon>
        <taxon>Chytridiomycota</taxon>
        <taxon>Chytridiomycota incertae sedis</taxon>
        <taxon>Chytridiomycetes</taxon>
        <taxon>Spizellomycetales</taxon>
        <taxon>Spizellomycetaceae</taxon>
        <taxon>Spizellomyces</taxon>
    </lineage>
</organism>
<dbReference type="PANTHER" id="PTHR47829:SF3">
    <property type="entry name" value="AMINOGLYCOSIDE PHOSPHOTRANSFERASE DOMAIN-CONTAINING PROTEIN"/>
    <property type="match status" value="1"/>
</dbReference>
<name>A0A0L0HDU4_SPIPD</name>
<dbReference type="GeneID" id="27688422"/>
<dbReference type="Gene3D" id="3.90.1200.10">
    <property type="match status" value="1"/>
</dbReference>
<dbReference type="eggNOG" id="ENOG502QQPX">
    <property type="taxonomic scope" value="Eukaryota"/>
</dbReference>
<dbReference type="STRING" id="645134.A0A0L0HDU4"/>
<dbReference type="AlphaFoldDB" id="A0A0L0HDU4"/>
<dbReference type="InterPro" id="IPR011009">
    <property type="entry name" value="Kinase-like_dom_sf"/>
</dbReference>
<accession>A0A0L0HDU4</accession>
<dbReference type="InterPro" id="IPR002575">
    <property type="entry name" value="Aminoglycoside_PTrfase"/>
</dbReference>
<proteinExistence type="predicted"/>
<dbReference type="RefSeq" id="XP_016607655.1">
    <property type="nucleotide sequence ID" value="XM_016753241.1"/>
</dbReference>
<dbReference type="VEuPathDB" id="FungiDB:SPPG_05002"/>
<dbReference type="Gene3D" id="3.30.200.20">
    <property type="entry name" value="Phosphorylase Kinase, domain 1"/>
    <property type="match status" value="1"/>
</dbReference>
<dbReference type="OrthoDB" id="191037at2759"/>